<keyword evidence="1" id="KW-0472">Membrane</keyword>
<evidence type="ECO:0000256" key="1">
    <source>
        <dbReference type="SAM" id="Phobius"/>
    </source>
</evidence>
<evidence type="ECO:0000313" key="3">
    <source>
        <dbReference type="Proteomes" id="UP000178449"/>
    </source>
</evidence>
<evidence type="ECO:0000313" key="2">
    <source>
        <dbReference type="EMBL" id="OGG97197.1"/>
    </source>
</evidence>
<keyword evidence="1" id="KW-1133">Transmembrane helix</keyword>
<accession>A0A1F6GGH1</accession>
<comment type="caution">
    <text evidence="2">The sequence shown here is derived from an EMBL/GenBank/DDBJ whole genome shotgun (WGS) entry which is preliminary data.</text>
</comment>
<dbReference type="STRING" id="1817772.A2527_10295"/>
<dbReference type="EMBL" id="MFNE01000003">
    <property type="protein sequence ID" value="OGG97197.1"/>
    <property type="molecule type" value="Genomic_DNA"/>
</dbReference>
<gene>
    <name evidence="2" type="ORF">A2527_10295</name>
</gene>
<keyword evidence="1" id="KW-0812">Transmembrane</keyword>
<dbReference type="AlphaFoldDB" id="A0A1F6GGH1"/>
<dbReference type="Proteomes" id="UP000178449">
    <property type="component" value="Unassembled WGS sequence"/>
</dbReference>
<sequence length="90" mass="9702">MDSTQLIAYAIILAGTVATLVAGYQMIKRGFLLWLMVIIIGVTAVNYGLGAAQSSTLDGFLDDINANKLSQFSQNQLQKLCDQKMMGGDN</sequence>
<organism evidence="2 3">
    <name type="scientific">Candidatus Lambdaproteobacteria bacterium RIFOXYD2_FULL_50_16</name>
    <dbReference type="NCBI Taxonomy" id="1817772"/>
    <lineage>
        <taxon>Bacteria</taxon>
        <taxon>Pseudomonadati</taxon>
        <taxon>Pseudomonadota</taxon>
        <taxon>Candidatus Lambdaproteobacteria</taxon>
    </lineage>
</organism>
<name>A0A1F6GGH1_9PROT</name>
<proteinExistence type="predicted"/>
<feature type="transmembrane region" description="Helical" evidence="1">
    <location>
        <begin position="6"/>
        <end position="24"/>
    </location>
</feature>
<protein>
    <submittedName>
        <fullName evidence="2">Uncharacterized protein</fullName>
    </submittedName>
</protein>
<reference evidence="2 3" key="1">
    <citation type="journal article" date="2016" name="Nat. Commun.">
        <title>Thousands of microbial genomes shed light on interconnected biogeochemical processes in an aquifer system.</title>
        <authorList>
            <person name="Anantharaman K."/>
            <person name="Brown C.T."/>
            <person name="Hug L.A."/>
            <person name="Sharon I."/>
            <person name="Castelle C.J."/>
            <person name="Probst A.J."/>
            <person name="Thomas B.C."/>
            <person name="Singh A."/>
            <person name="Wilkins M.J."/>
            <person name="Karaoz U."/>
            <person name="Brodie E.L."/>
            <person name="Williams K.H."/>
            <person name="Hubbard S.S."/>
            <person name="Banfield J.F."/>
        </authorList>
    </citation>
    <scope>NUCLEOTIDE SEQUENCE [LARGE SCALE GENOMIC DNA]</scope>
</reference>
<feature type="transmembrane region" description="Helical" evidence="1">
    <location>
        <begin position="31"/>
        <end position="49"/>
    </location>
</feature>